<dbReference type="EMBL" id="JARAVY010000026">
    <property type="protein sequence ID" value="MDX2915077.1"/>
    <property type="molecule type" value="Genomic_DNA"/>
</dbReference>
<evidence type="ECO:0000313" key="6">
    <source>
        <dbReference type="EMBL" id="MDX2915077.1"/>
    </source>
</evidence>
<dbReference type="EC" id="2.3.1.39" evidence="4"/>
<feature type="domain" description="Malonyl-CoA:ACP transacylase (MAT)" evidence="5">
    <location>
        <begin position="7"/>
        <end position="300"/>
    </location>
</feature>
<evidence type="ECO:0000313" key="7">
    <source>
        <dbReference type="Proteomes" id="UP001271723"/>
    </source>
</evidence>
<dbReference type="InterPro" id="IPR024925">
    <property type="entry name" value="Malonyl_CoA-ACP_transAc"/>
</dbReference>
<dbReference type="SUPFAM" id="SSF52151">
    <property type="entry name" value="FabD/lysophospholipase-like"/>
    <property type="match status" value="1"/>
</dbReference>
<dbReference type="InterPro" id="IPR050858">
    <property type="entry name" value="Mal-CoA-ACP_Trans/PKS_FabD"/>
</dbReference>
<dbReference type="InterPro" id="IPR016035">
    <property type="entry name" value="Acyl_Trfase/lysoPLipase"/>
</dbReference>
<gene>
    <name evidence="6" type="ORF">PV517_41210</name>
</gene>
<dbReference type="PIRSF" id="PIRSF000446">
    <property type="entry name" value="Mct"/>
    <property type="match status" value="1"/>
</dbReference>
<dbReference type="InterPro" id="IPR016036">
    <property type="entry name" value="Malonyl_transacylase_ACP-bd"/>
</dbReference>
<keyword evidence="7" id="KW-1185">Reference proteome</keyword>
<accession>A0ABU4LHB0</accession>
<dbReference type="InterPro" id="IPR014043">
    <property type="entry name" value="Acyl_transferase_dom"/>
</dbReference>
<dbReference type="RefSeq" id="WP_086757679.1">
    <property type="nucleotide sequence ID" value="NZ_JAGJBZ010000004.1"/>
</dbReference>
<dbReference type="SUPFAM" id="SSF55048">
    <property type="entry name" value="Probable ACP-binding domain of malonyl-CoA ACP transacylase"/>
    <property type="match status" value="1"/>
</dbReference>
<sequence length="313" mass="31810">MTSTAFVFPGQGAQRVGMTDHLLAGRPDLFDTYFRAADGLLGIPLSRLVRHGPARDLDDPAVAQPAVLLTSLVTLDVLRGHGIGPDAVAGHSLGEYAALVAAGVLEWTDALALVRLRGELVATVNDRVPGATAAVLGLDGAQVARLCSVAAGTVEVGGDNAPGQTVISGEAAAVAWATAAALDAGASQVVPLKAGGSFHSRLLRGIEAEFTEALIATPFHAPRVPLVSSTTGARITSATEAVVALRSQLTSPVRWPEAVRALGAVGTGRFVEAGPGRVLGGLIRRIAPGARVHATHTARHLALTVDAFAAAAV</sequence>
<comment type="catalytic activity">
    <reaction evidence="3 4">
        <text>holo-[ACP] + malonyl-CoA = malonyl-[ACP] + CoA</text>
        <dbReference type="Rhea" id="RHEA:41792"/>
        <dbReference type="Rhea" id="RHEA-COMP:9623"/>
        <dbReference type="Rhea" id="RHEA-COMP:9685"/>
        <dbReference type="ChEBI" id="CHEBI:57287"/>
        <dbReference type="ChEBI" id="CHEBI:57384"/>
        <dbReference type="ChEBI" id="CHEBI:64479"/>
        <dbReference type="ChEBI" id="CHEBI:78449"/>
        <dbReference type="EC" id="2.3.1.39"/>
    </reaction>
</comment>
<keyword evidence="1 4" id="KW-0808">Transferase</keyword>
<evidence type="ECO:0000256" key="4">
    <source>
        <dbReference type="PIRNR" id="PIRNR000446"/>
    </source>
</evidence>
<evidence type="ECO:0000259" key="5">
    <source>
        <dbReference type="SMART" id="SM00827"/>
    </source>
</evidence>
<comment type="similarity">
    <text evidence="4">Belongs to the fabD family.</text>
</comment>
<protein>
    <recommendedName>
        <fullName evidence="4">Malonyl CoA-acyl carrier protein transacylase</fullName>
        <ecNumber evidence="4">2.3.1.39</ecNumber>
    </recommendedName>
</protein>
<comment type="caution">
    <text evidence="6">The sequence shown here is derived from an EMBL/GenBank/DDBJ whole genome shotgun (WGS) entry which is preliminary data.</text>
</comment>
<dbReference type="Gene3D" id="3.40.366.10">
    <property type="entry name" value="Malonyl-Coenzyme A Acyl Carrier Protein, domain 2"/>
    <property type="match status" value="1"/>
</dbReference>
<name>A0ABU4LHB0_9ACTN</name>
<proteinExistence type="inferred from homology"/>
<reference evidence="6 7" key="1">
    <citation type="journal article" date="2023" name="Microb. Genom.">
        <title>Mesoterricola silvestris gen. nov., sp. nov., Mesoterricola sediminis sp. nov., Geothrix oryzae sp. nov., Geothrix edaphica sp. nov., Geothrix rubra sp. nov., and Geothrix limicola sp. nov., six novel members of Acidobacteriota isolated from soils.</title>
        <authorList>
            <person name="Weisberg A.J."/>
            <person name="Pearce E."/>
            <person name="Kramer C.G."/>
            <person name="Chang J.H."/>
            <person name="Clarke C.R."/>
        </authorList>
    </citation>
    <scope>NUCLEOTIDE SEQUENCE [LARGE SCALE GENOMIC DNA]</scope>
    <source>
        <strain evidence="6 7">NRRL_B-2795</strain>
    </source>
</reference>
<organism evidence="6 7">
    <name type="scientific">Streptomyces griseiscabiei</name>
    <dbReference type="NCBI Taxonomy" id="2993540"/>
    <lineage>
        <taxon>Bacteria</taxon>
        <taxon>Bacillati</taxon>
        <taxon>Actinomycetota</taxon>
        <taxon>Actinomycetes</taxon>
        <taxon>Kitasatosporales</taxon>
        <taxon>Streptomycetaceae</taxon>
        <taxon>Streptomyces</taxon>
    </lineage>
</organism>
<dbReference type="SMART" id="SM00827">
    <property type="entry name" value="PKS_AT"/>
    <property type="match status" value="1"/>
</dbReference>
<keyword evidence="2 4" id="KW-0012">Acyltransferase</keyword>
<dbReference type="PANTHER" id="PTHR42681">
    <property type="entry name" value="MALONYL-COA-ACYL CARRIER PROTEIN TRANSACYLASE, MITOCHONDRIAL"/>
    <property type="match status" value="1"/>
</dbReference>
<evidence type="ECO:0000256" key="1">
    <source>
        <dbReference type="ARBA" id="ARBA00022679"/>
    </source>
</evidence>
<dbReference type="Pfam" id="PF00698">
    <property type="entry name" value="Acyl_transf_1"/>
    <property type="match status" value="1"/>
</dbReference>
<evidence type="ECO:0000256" key="2">
    <source>
        <dbReference type="ARBA" id="ARBA00023315"/>
    </source>
</evidence>
<evidence type="ECO:0000256" key="3">
    <source>
        <dbReference type="ARBA" id="ARBA00048462"/>
    </source>
</evidence>
<dbReference type="Proteomes" id="UP001271723">
    <property type="component" value="Unassembled WGS sequence"/>
</dbReference>
<dbReference type="InterPro" id="IPR001227">
    <property type="entry name" value="Ac_transferase_dom_sf"/>
</dbReference>
<dbReference type="PANTHER" id="PTHR42681:SF1">
    <property type="entry name" value="MALONYL-COA-ACYL CARRIER PROTEIN TRANSACYLASE, MITOCHONDRIAL"/>
    <property type="match status" value="1"/>
</dbReference>
<dbReference type="Gene3D" id="3.30.70.250">
    <property type="entry name" value="Malonyl-CoA ACP transacylase, ACP-binding"/>
    <property type="match status" value="1"/>
</dbReference>